<gene>
    <name evidence="2" type="primary">jg15531</name>
    <name evidence="2" type="ORF">PAEG_LOCUS23723</name>
</gene>
<evidence type="ECO:0000256" key="1">
    <source>
        <dbReference type="SAM" id="MobiDB-lite"/>
    </source>
</evidence>
<comment type="caution">
    <text evidence="2">The sequence shown here is derived from an EMBL/GenBank/DDBJ whole genome shotgun (WGS) entry which is preliminary data.</text>
</comment>
<organism evidence="2 3">
    <name type="scientific">Pararge aegeria aegeria</name>
    <dbReference type="NCBI Taxonomy" id="348720"/>
    <lineage>
        <taxon>Eukaryota</taxon>
        <taxon>Metazoa</taxon>
        <taxon>Ecdysozoa</taxon>
        <taxon>Arthropoda</taxon>
        <taxon>Hexapoda</taxon>
        <taxon>Insecta</taxon>
        <taxon>Pterygota</taxon>
        <taxon>Neoptera</taxon>
        <taxon>Endopterygota</taxon>
        <taxon>Lepidoptera</taxon>
        <taxon>Glossata</taxon>
        <taxon>Ditrysia</taxon>
        <taxon>Papilionoidea</taxon>
        <taxon>Nymphalidae</taxon>
        <taxon>Satyrinae</taxon>
        <taxon>Satyrini</taxon>
        <taxon>Parargina</taxon>
        <taxon>Pararge</taxon>
    </lineage>
</organism>
<feature type="compositionally biased region" description="Basic and acidic residues" evidence="1">
    <location>
        <begin position="48"/>
        <end position="59"/>
    </location>
</feature>
<name>A0A8S4SD00_9NEOP</name>
<dbReference type="OrthoDB" id="6123at2759"/>
<dbReference type="Proteomes" id="UP000838756">
    <property type="component" value="Unassembled WGS sequence"/>
</dbReference>
<proteinExistence type="predicted"/>
<dbReference type="EMBL" id="CAKXAJ010026165">
    <property type="protein sequence ID" value="CAH2260426.1"/>
    <property type="molecule type" value="Genomic_DNA"/>
</dbReference>
<feature type="region of interest" description="Disordered" evidence="1">
    <location>
        <begin position="44"/>
        <end position="275"/>
    </location>
</feature>
<dbReference type="AlphaFoldDB" id="A0A8S4SD00"/>
<protein>
    <submittedName>
        <fullName evidence="2">Jg15531 protein</fullName>
    </submittedName>
</protein>
<reference evidence="2" key="1">
    <citation type="submission" date="2022-03" db="EMBL/GenBank/DDBJ databases">
        <authorList>
            <person name="Lindestad O."/>
        </authorList>
    </citation>
    <scope>NUCLEOTIDE SEQUENCE</scope>
</reference>
<evidence type="ECO:0000313" key="3">
    <source>
        <dbReference type="Proteomes" id="UP000838756"/>
    </source>
</evidence>
<feature type="compositionally biased region" description="Polar residues" evidence="1">
    <location>
        <begin position="126"/>
        <end position="142"/>
    </location>
</feature>
<feature type="compositionally biased region" description="Basic and acidic residues" evidence="1">
    <location>
        <begin position="72"/>
        <end position="86"/>
    </location>
</feature>
<keyword evidence="3" id="KW-1185">Reference proteome</keyword>
<sequence>MSNFNYNVFLPKVIAISNSSINSIKDDFKAMFQCFDKLEEDLQNASARARDKSQKDKNAAKTLQSINEDDTESPKILDDKTKHSSESRTSTESSTERRGSKKRSKHEVEGMESPEQEKRQKRNASVKAQSIITKQVNVNLTQKLRRENSLEKGRRRRGKNDDKENAEPLPVIQVKQEKISIPPEPEPMDVSSPEASLAPDVAVKQESKDDLAMPPPAAPGPKSRKGIQKEKSEDSTDDEATGVRRTTSQRSRRTRKQTDTAPAQPVTNVHTLPGADCHSDHQLLIGKLRLKLQNSRSVKHTKRIDIYDKSSFTKSLEAKHKCWLAETENAKDSNSLWLSAKEYIKEVVTETQPREVKVKRQHWMSMNTWKLVEERRLMKAEGATITELNDISATIQAACRRDRNDALRKLCEELEQHSRKFESRDLHNKIRYLARQFKPKTWAIENSVGVKITEIKDIVTEWRNYCRSLFSDNNTLQDHICLTNIIEEREPAIMRDEDLGNRVLANGMVTFLIYTST</sequence>
<accession>A0A8S4SD00</accession>
<evidence type="ECO:0000313" key="2">
    <source>
        <dbReference type="EMBL" id="CAH2260426.1"/>
    </source>
</evidence>
<feature type="compositionally biased region" description="Polar residues" evidence="1">
    <location>
        <begin position="259"/>
        <end position="270"/>
    </location>
</feature>